<name>A0A7J6KSE4_PERCH</name>
<dbReference type="InterPro" id="IPR001199">
    <property type="entry name" value="Cyt_B5-like_heme/steroid-bd"/>
</dbReference>
<organism evidence="7 8">
    <name type="scientific">Perkinsus chesapeaki</name>
    <name type="common">Clam parasite</name>
    <name type="synonym">Perkinsus andrewsi</name>
    <dbReference type="NCBI Taxonomy" id="330153"/>
    <lineage>
        <taxon>Eukaryota</taxon>
        <taxon>Sar</taxon>
        <taxon>Alveolata</taxon>
        <taxon>Perkinsozoa</taxon>
        <taxon>Perkinsea</taxon>
        <taxon>Perkinsida</taxon>
        <taxon>Perkinsidae</taxon>
        <taxon>Perkinsus</taxon>
    </lineage>
</organism>
<reference evidence="7 8" key="1">
    <citation type="submission" date="2020-04" db="EMBL/GenBank/DDBJ databases">
        <title>Perkinsus chesapeaki whole genome sequence.</title>
        <authorList>
            <person name="Bogema D.R."/>
        </authorList>
    </citation>
    <scope>NUCLEOTIDE SEQUENCE [LARGE SCALE GENOMIC DNA]</scope>
    <source>
        <strain evidence="7">ATCC PRA-425</strain>
    </source>
</reference>
<dbReference type="Pfam" id="PF00173">
    <property type="entry name" value="Cyt-b5"/>
    <property type="match status" value="1"/>
</dbReference>
<dbReference type="PANTHER" id="PTHR19359">
    <property type="entry name" value="CYTOCHROME B5"/>
    <property type="match status" value="1"/>
</dbReference>
<keyword evidence="8" id="KW-1185">Reference proteome</keyword>
<dbReference type="InterPro" id="IPR036400">
    <property type="entry name" value="Cyt_B5-like_heme/steroid_sf"/>
</dbReference>
<gene>
    <name evidence="7" type="ORF">FOL47_001742</name>
</gene>
<dbReference type="OrthoDB" id="434771at2759"/>
<feature type="compositionally biased region" description="Low complexity" evidence="5">
    <location>
        <begin position="270"/>
        <end position="289"/>
    </location>
</feature>
<feature type="compositionally biased region" description="Polar residues" evidence="5">
    <location>
        <begin position="71"/>
        <end position="86"/>
    </location>
</feature>
<dbReference type="SUPFAM" id="SSF55856">
    <property type="entry name" value="Cytochrome b5-like heme/steroid binding domain"/>
    <property type="match status" value="1"/>
</dbReference>
<comment type="similarity">
    <text evidence="4">Belongs to the cytochrome b5 family.</text>
</comment>
<evidence type="ECO:0000256" key="3">
    <source>
        <dbReference type="ARBA" id="ARBA00023004"/>
    </source>
</evidence>
<dbReference type="InterPro" id="IPR050668">
    <property type="entry name" value="Cytochrome_b5"/>
</dbReference>
<keyword evidence="1" id="KW-0349">Heme</keyword>
<proteinExistence type="inferred from homology"/>
<feature type="compositionally biased region" description="Acidic residues" evidence="5">
    <location>
        <begin position="37"/>
        <end position="49"/>
    </location>
</feature>
<evidence type="ECO:0000256" key="1">
    <source>
        <dbReference type="ARBA" id="ARBA00022617"/>
    </source>
</evidence>
<evidence type="ECO:0000313" key="8">
    <source>
        <dbReference type="Proteomes" id="UP000591131"/>
    </source>
</evidence>
<dbReference type="EMBL" id="JAAPAO010001424">
    <property type="protein sequence ID" value="KAF4649792.1"/>
    <property type="molecule type" value="Genomic_DNA"/>
</dbReference>
<dbReference type="PROSITE" id="PS50255">
    <property type="entry name" value="CYTOCHROME_B5_2"/>
    <property type="match status" value="1"/>
</dbReference>
<evidence type="ECO:0000256" key="4">
    <source>
        <dbReference type="ARBA" id="ARBA00038168"/>
    </source>
</evidence>
<feature type="non-terminal residue" evidence="7">
    <location>
        <position position="404"/>
    </location>
</feature>
<feature type="region of interest" description="Disordered" evidence="5">
    <location>
        <begin position="270"/>
        <end position="301"/>
    </location>
</feature>
<sequence length="404" mass="42869">VDPVIFVAWGLTFIAEPASRLFVTYNAAGGGGGINDIEYDDDEEGDDTTDEMRVDVSSGDARIASEEERQQQSGSDTNSSTDSFVSLPRSSLSPCPELCKNAKKVCPVCQERPGHHQHDVDDVTDYGYDDGGVEVGSLSPCSADAAGGISVKYLNETTSYCSIVADKLTQYEHDTMVGYAHTDTPAAAATSLLNNHNTPPPVKRDESIDATTTVTTAEEEAAAAVRDELEDPRIASSSSLSHPCDACPGCDDVCSAGDACMTCRIKQLGESHGSSGASSTSSSTKGSFGAVRSLGSSKSSVPTRQFTTCQVLRHNKVNDCWICAHGKVYDVSEFMFQHAAGIRPLMQRAGGVRDATVDYDFHSSKSRNNEWKRLCIGRVVPCPLRGDPFGVTKASSCDGGSCGI</sequence>
<evidence type="ECO:0000313" key="7">
    <source>
        <dbReference type="EMBL" id="KAF4649792.1"/>
    </source>
</evidence>
<accession>A0A7J6KSE4</accession>
<dbReference type="PANTHER" id="PTHR19359:SF146">
    <property type="entry name" value="B5, PUTATIVE-RELATED"/>
    <property type="match status" value="1"/>
</dbReference>
<feature type="non-terminal residue" evidence="7">
    <location>
        <position position="1"/>
    </location>
</feature>
<evidence type="ECO:0000256" key="5">
    <source>
        <dbReference type="SAM" id="MobiDB-lite"/>
    </source>
</evidence>
<dbReference type="Proteomes" id="UP000591131">
    <property type="component" value="Unassembled WGS sequence"/>
</dbReference>
<evidence type="ECO:0000256" key="2">
    <source>
        <dbReference type="ARBA" id="ARBA00022723"/>
    </source>
</evidence>
<evidence type="ECO:0000259" key="6">
    <source>
        <dbReference type="PROSITE" id="PS50255"/>
    </source>
</evidence>
<comment type="caution">
    <text evidence="7">The sequence shown here is derived from an EMBL/GenBank/DDBJ whole genome shotgun (WGS) entry which is preliminary data.</text>
</comment>
<dbReference type="AlphaFoldDB" id="A0A7J6KSE4"/>
<dbReference type="GO" id="GO:0020037">
    <property type="term" value="F:heme binding"/>
    <property type="evidence" value="ECO:0007669"/>
    <property type="project" value="TreeGrafter"/>
</dbReference>
<dbReference type="GO" id="GO:0046872">
    <property type="term" value="F:metal ion binding"/>
    <property type="evidence" value="ECO:0007669"/>
    <property type="project" value="UniProtKB-KW"/>
</dbReference>
<keyword evidence="3" id="KW-0408">Iron</keyword>
<feature type="region of interest" description="Disordered" evidence="5">
    <location>
        <begin position="32"/>
        <end position="86"/>
    </location>
</feature>
<dbReference type="SMART" id="SM01117">
    <property type="entry name" value="Cyt-b5"/>
    <property type="match status" value="1"/>
</dbReference>
<protein>
    <recommendedName>
        <fullName evidence="6">Cytochrome b5 heme-binding domain-containing protein</fullName>
    </recommendedName>
</protein>
<dbReference type="GO" id="GO:0016020">
    <property type="term" value="C:membrane"/>
    <property type="evidence" value="ECO:0007669"/>
    <property type="project" value="TreeGrafter"/>
</dbReference>
<dbReference type="Gene3D" id="3.10.120.10">
    <property type="entry name" value="Cytochrome b5-like heme/steroid binding domain"/>
    <property type="match status" value="1"/>
</dbReference>
<keyword evidence="2" id="KW-0479">Metal-binding</keyword>
<feature type="domain" description="Cytochrome b5 heme-binding" evidence="6">
    <location>
        <begin position="303"/>
        <end position="380"/>
    </location>
</feature>